<protein>
    <submittedName>
        <fullName evidence="2">Uncharacterized protein</fullName>
    </submittedName>
</protein>
<dbReference type="PANTHER" id="PTHR35395:SF1">
    <property type="entry name" value="DUF6536 DOMAIN-CONTAINING PROTEIN"/>
    <property type="match status" value="1"/>
</dbReference>
<organism evidence="2 3">
    <name type="scientific">Friedmanniomyces endolithicus</name>
    <dbReference type="NCBI Taxonomy" id="329885"/>
    <lineage>
        <taxon>Eukaryota</taxon>
        <taxon>Fungi</taxon>
        <taxon>Dikarya</taxon>
        <taxon>Ascomycota</taxon>
        <taxon>Pezizomycotina</taxon>
        <taxon>Dothideomycetes</taxon>
        <taxon>Dothideomycetidae</taxon>
        <taxon>Mycosphaerellales</taxon>
        <taxon>Teratosphaeriaceae</taxon>
        <taxon>Friedmanniomyces</taxon>
    </lineage>
</organism>
<evidence type="ECO:0000256" key="1">
    <source>
        <dbReference type="SAM" id="Phobius"/>
    </source>
</evidence>
<feature type="transmembrane region" description="Helical" evidence="1">
    <location>
        <begin position="110"/>
        <end position="131"/>
    </location>
</feature>
<feature type="transmembrane region" description="Helical" evidence="1">
    <location>
        <begin position="177"/>
        <end position="199"/>
    </location>
</feature>
<keyword evidence="1" id="KW-0812">Transmembrane</keyword>
<sequence>MLANIDVEKTLLRSTIPPVSCGQTNPPPPVTYQDATHRRWFAAVSADRWIFTLGLLGVALCAAVALLVRAVYWLKRSLDPNQSVFSLGFGTVDSRATIVDSLPKSNGAGLAAAVLVANLPQVICSLLYFAYNALFTSMLLSYEYSQYGVGGRRKALRVSSPKGQQRSTYFLHLPYTYSVPLIAISTLLHWLVSQSLFLVRITVSQDASNNLSKLGFSCGPILATTIVASVLLLAAPAFGLRKLVSHIPLASACSMALSAACHPPEGDVDAAYLTLRWGAVDDAIDSVGHCCFTSQEVRDPRPGRLYAGTSQKS</sequence>
<evidence type="ECO:0000313" key="3">
    <source>
        <dbReference type="Proteomes" id="UP001168146"/>
    </source>
</evidence>
<feature type="transmembrane region" description="Helical" evidence="1">
    <location>
        <begin position="220"/>
        <end position="240"/>
    </location>
</feature>
<keyword evidence="1" id="KW-0472">Membrane</keyword>
<comment type="caution">
    <text evidence="2">The sequence shown here is derived from an EMBL/GenBank/DDBJ whole genome shotgun (WGS) entry which is preliminary data.</text>
</comment>
<reference evidence="2" key="1">
    <citation type="submission" date="2021-12" db="EMBL/GenBank/DDBJ databases">
        <title>Black yeast isolated from Biological Soil Crust.</title>
        <authorList>
            <person name="Kurbessoian T."/>
        </authorList>
    </citation>
    <scope>NUCLEOTIDE SEQUENCE</scope>
    <source>
        <strain evidence="2">CCFEE 5208</strain>
    </source>
</reference>
<gene>
    <name evidence="2" type="ORF">LTR82_017831</name>
</gene>
<keyword evidence="1" id="KW-1133">Transmembrane helix</keyword>
<dbReference type="EMBL" id="JASUXU010000181">
    <property type="protein sequence ID" value="KAK0302561.1"/>
    <property type="molecule type" value="Genomic_DNA"/>
</dbReference>
<dbReference type="AlphaFoldDB" id="A0AAN6F5R6"/>
<name>A0AAN6F5R6_9PEZI</name>
<accession>A0AAN6F5R6</accession>
<evidence type="ECO:0000313" key="2">
    <source>
        <dbReference type="EMBL" id="KAK0302561.1"/>
    </source>
</evidence>
<feature type="transmembrane region" description="Helical" evidence="1">
    <location>
        <begin position="49"/>
        <end position="72"/>
    </location>
</feature>
<proteinExistence type="predicted"/>
<dbReference type="Proteomes" id="UP001168146">
    <property type="component" value="Unassembled WGS sequence"/>
</dbReference>
<dbReference type="PANTHER" id="PTHR35395">
    <property type="entry name" value="DUF6536 DOMAIN-CONTAINING PROTEIN"/>
    <property type="match status" value="1"/>
</dbReference>